<evidence type="ECO:0000313" key="1">
    <source>
        <dbReference type="EMBL" id="MBK1792077.1"/>
    </source>
</evidence>
<reference evidence="1" key="1">
    <citation type="submission" date="2021-01" db="EMBL/GenBank/DDBJ databases">
        <title>Modified the classification status of verrucomicrobia.</title>
        <authorList>
            <person name="Feng X."/>
        </authorList>
    </citation>
    <scope>NUCLEOTIDE SEQUENCE</scope>
    <source>
        <strain evidence="1">_KCTC 22039</strain>
    </source>
</reference>
<comment type="caution">
    <text evidence="1">The sequence shown here is derived from an EMBL/GenBank/DDBJ whole genome shotgun (WGS) entry which is preliminary data.</text>
</comment>
<evidence type="ECO:0000313" key="2">
    <source>
        <dbReference type="Proteomes" id="UP000624703"/>
    </source>
</evidence>
<name>A0A8J7MEU3_9BACT</name>
<dbReference type="RefSeq" id="WP_200312093.1">
    <property type="nucleotide sequence ID" value="NZ_JAENIM010000043.1"/>
</dbReference>
<gene>
    <name evidence="1" type="ORF">JIN82_13025</name>
</gene>
<accession>A0A8J7MEU3</accession>
<dbReference type="EMBL" id="JAENIM010000043">
    <property type="protein sequence ID" value="MBK1792077.1"/>
    <property type="molecule type" value="Genomic_DNA"/>
</dbReference>
<protein>
    <submittedName>
        <fullName evidence="1">Uncharacterized protein</fullName>
    </submittedName>
</protein>
<keyword evidence="2" id="KW-1185">Reference proteome</keyword>
<sequence>MLRTLLDQLYDFHQNHEEVTTGSRESLIEAESKEVRAFAAQEKLLNAQDCIFADLEFDHIGAENGIILSPRDNLQSESLVHKITNPADGFGLIPKVSHASEPDQIELIPATLMEYIQRWLLCEEVFQDSI</sequence>
<dbReference type="Proteomes" id="UP000624703">
    <property type="component" value="Unassembled WGS sequence"/>
</dbReference>
<dbReference type="AlphaFoldDB" id="A0A8J7MEU3"/>
<organism evidence="1 2">
    <name type="scientific">Persicirhabdus sediminis</name>
    <dbReference type="NCBI Taxonomy" id="454144"/>
    <lineage>
        <taxon>Bacteria</taxon>
        <taxon>Pseudomonadati</taxon>
        <taxon>Verrucomicrobiota</taxon>
        <taxon>Verrucomicrobiia</taxon>
        <taxon>Verrucomicrobiales</taxon>
        <taxon>Verrucomicrobiaceae</taxon>
        <taxon>Persicirhabdus</taxon>
    </lineage>
</organism>
<proteinExistence type="predicted"/>